<comment type="similarity">
    <text evidence="2">Belongs to the elicitin family.</text>
</comment>
<gene>
    <name evidence="7" type="ORF">HBR001_LOCUS6280</name>
</gene>
<evidence type="ECO:0000256" key="2">
    <source>
        <dbReference type="ARBA" id="ARBA00009544"/>
    </source>
</evidence>
<evidence type="ECO:0008006" key="9">
    <source>
        <dbReference type="Google" id="ProtNLM"/>
    </source>
</evidence>
<dbReference type="GO" id="GO:0005576">
    <property type="term" value="C:extracellular region"/>
    <property type="evidence" value="ECO:0007669"/>
    <property type="project" value="UniProtKB-SubCell"/>
</dbReference>
<evidence type="ECO:0000256" key="4">
    <source>
        <dbReference type="ARBA" id="ARBA00022978"/>
    </source>
</evidence>
<dbReference type="Pfam" id="PF00964">
    <property type="entry name" value="Elicitin"/>
    <property type="match status" value="1"/>
</dbReference>
<name>A0AAV0UCS1_HYABA</name>
<feature type="chain" id="PRO_5043707037" description="Elicitin-like protein" evidence="6">
    <location>
        <begin position="24"/>
        <end position="324"/>
    </location>
</feature>
<keyword evidence="3" id="KW-0964">Secreted</keyword>
<evidence type="ECO:0000313" key="7">
    <source>
        <dbReference type="EMBL" id="CAI5734807.1"/>
    </source>
</evidence>
<comment type="subcellular location">
    <subcellularLocation>
        <location evidence="1">Secreted</location>
    </subcellularLocation>
</comment>
<accession>A0AAV0UCS1</accession>
<evidence type="ECO:0000313" key="8">
    <source>
        <dbReference type="Proteomes" id="UP001162031"/>
    </source>
</evidence>
<evidence type="ECO:0000256" key="5">
    <source>
        <dbReference type="ARBA" id="ARBA00023157"/>
    </source>
</evidence>
<dbReference type="Proteomes" id="UP001162031">
    <property type="component" value="Unassembled WGS sequence"/>
</dbReference>
<organism evidence="7 8">
    <name type="scientific">Hyaloperonospora brassicae</name>
    <name type="common">Brassica downy mildew</name>
    <name type="synonym">Peronospora brassicae</name>
    <dbReference type="NCBI Taxonomy" id="162125"/>
    <lineage>
        <taxon>Eukaryota</taxon>
        <taxon>Sar</taxon>
        <taxon>Stramenopiles</taxon>
        <taxon>Oomycota</taxon>
        <taxon>Peronosporomycetes</taxon>
        <taxon>Peronosporales</taxon>
        <taxon>Peronosporaceae</taxon>
        <taxon>Hyaloperonospora</taxon>
    </lineage>
</organism>
<dbReference type="SMART" id="SM01187">
    <property type="entry name" value="Elicitin"/>
    <property type="match status" value="1"/>
</dbReference>
<proteinExistence type="inferred from homology"/>
<comment type="caution">
    <text evidence="7">The sequence shown here is derived from an EMBL/GenBank/DDBJ whole genome shotgun (WGS) entry which is preliminary data.</text>
</comment>
<sequence>MTVTAPLPLLLFALVVARHLSAGQDVVAVVTPSPPVALVDTSGPNATREAAVPLAVDLLLPPIHTASPASSTFQVVADVVCNATETQKLYALYGRNRALFDLCVTDARYHVFPFLGTKPSAEQVANMASSMSCVALFSGALLATFPECTISGFPLKAAMETVLKVHVDLVHGWAPPPTAERFLEIITWRKCVNLAREVGAPSDADSELYGQFETNLALLCTDSPVRLLPDYRLEYQLGSGSWHGAEEIKSAQVGDTRQGSRDGVVATVSPGDSDLNVGDREATDVTRESTIAESGCAPKSRVSSSGLASALVSALLGVYLVGIS</sequence>
<dbReference type="GO" id="GO:0052040">
    <property type="term" value="P:symbiont-mediated perturbation of host programmed cell death"/>
    <property type="evidence" value="ECO:0007669"/>
    <property type="project" value="UniProtKB-KW"/>
</dbReference>
<evidence type="ECO:0000256" key="1">
    <source>
        <dbReference type="ARBA" id="ARBA00004613"/>
    </source>
</evidence>
<feature type="signal peptide" evidence="6">
    <location>
        <begin position="1"/>
        <end position="23"/>
    </location>
</feature>
<dbReference type="InterPro" id="IPR036470">
    <property type="entry name" value="Elicitin_sf"/>
</dbReference>
<evidence type="ECO:0000256" key="6">
    <source>
        <dbReference type="SAM" id="SignalP"/>
    </source>
</evidence>
<keyword evidence="6" id="KW-0732">Signal</keyword>
<keyword evidence="5" id="KW-1015">Disulfide bond</keyword>
<protein>
    <recommendedName>
        <fullName evidence="9">Elicitin-like protein</fullName>
    </recommendedName>
</protein>
<dbReference type="InterPro" id="IPR002200">
    <property type="entry name" value="Elicitin"/>
</dbReference>
<dbReference type="AlphaFoldDB" id="A0AAV0UCS1"/>
<reference evidence="7" key="1">
    <citation type="submission" date="2022-12" db="EMBL/GenBank/DDBJ databases">
        <authorList>
            <person name="Webb A."/>
        </authorList>
    </citation>
    <scope>NUCLEOTIDE SEQUENCE</scope>
    <source>
        <strain evidence="7">Hp1</strain>
    </source>
</reference>
<dbReference type="SUPFAM" id="SSF48647">
    <property type="entry name" value="Fungal elicitin"/>
    <property type="match status" value="1"/>
</dbReference>
<keyword evidence="4" id="KW-0928">Hypersensitive response elicitation</keyword>
<dbReference type="Gene3D" id="1.10.239.10">
    <property type="entry name" value="Elicitin domain"/>
    <property type="match status" value="1"/>
</dbReference>
<keyword evidence="8" id="KW-1185">Reference proteome</keyword>
<dbReference type="EMBL" id="CANTFL010001244">
    <property type="protein sequence ID" value="CAI5734807.1"/>
    <property type="molecule type" value="Genomic_DNA"/>
</dbReference>
<evidence type="ECO:0000256" key="3">
    <source>
        <dbReference type="ARBA" id="ARBA00022525"/>
    </source>
</evidence>